<evidence type="ECO:0000313" key="3">
    <source>
        <dbReference type="Proteomes" id="UP001589707"/>
    </source>
</evidence>
<proteinExistence type="predicted"/>
<keyword evidence="1" id="KW-0812">Transmembrane</keyword>
<dbReference type="Proteomes" id="UP001589707">
    <property type="component" value="Unassembled WGS sequence"/>
</dbReference>
<dbReference type="RefSeq" id="WP_376841459.1">
    <property type="nucleotide sequence ID" value="NZ_JBHMAU010000117.1"/>
</dbReference>
<feature type="transmembrane region" description="Helical" evidence="1">
    <location>
        <begin position="162"/>
        <end position="195"/>
    </location>
</feature>
<reference evidence="2 3" key="1">
    <citation type="submission" date="2024-09" db="EMBL/GenBank/DDBJ databases">
        <authorList>
            <person name="Sun Q."/>
            <person name="Mori K."/>
        </authorList>
    </citation>
    <scope>NUCLEOTIDE SEQUENCE [LARGE SCALE GENOMIC DNA]</scope>
    <source>
        <strain evidence="2 3">JCM 11683</strain>
    </source>
</reference>
<sequence length="205" mass="22003">MSRSVRERRGFSVAMSGRDLITIGIFAAIYIVLFFAVTMFGFLNPVMMLVTLGLSIVIGAIPFMLFLARVRHAGMVALFSIVVGVVFLVAGYPPLAVAILVALGIVVEVILTATGYRSRWAGVFSYAVFSAWYVGPLLPLFYDREAYFSSPSMSQMGPEYVAGLDAFLSPAVLIGFDIATVILGFIGGVIALGLLRKNFARAGLA</sequence>
<accession>A0ABV5X4Y3</accession>
<feature type="transmembrane region" description="Helical" evidence="1">
    <location>
        <begin position="96"/>
        <end position="116"/>
    </location>
</feature>
<feature type="transmembrane region" description="Helical" evidence="1">
    <location>
        <begin position="123"/>
        <end position="142"/>
    </location>
</feature>
<feature type="transmembrane region" description="Helical" evidence="1">
    <location>
        <begin position="20"/>
        <end position="40"/>
    </location>
</feature>
<dbReference type="NCBIfam" id="TIGR02185">
    <property type="entry name" value="Trep_Strep"/>
    <property type="match status" value="1"/>
</dbReference>
<dbReference type="Pfam" id="PF09605">
    <property type="entry name" value="Trep_Strep"/>
    <property type="match status" value="1"/>
</dbReference>
<organism evidence="2 3">
    <name type="scientific">Brevibacterium otitidis</name>
    <dbReference type="NCBI Taxonomy" id="53364"/>
    <lineage>
        <taxon>Bacteria</taxon>
        <taxon>Bacillati</taxon>
        <taxon>Actinomycetota</taxon>
        <taxon>Actinomycetes</taxon>
        <taxon>Micrococcales</taxon>
        <taxon>Brevibacteriaceae</taxon>
        <taxon>Brevibacterium</taxon>
    </lineage>
</organism>
<name>A0ABV5X4Y3_9MICO</name>
<gene>
    <name evidence="2" type="ORF">ACFFN1_14020</name>
</gene>
<feature type="transmembrane region" description="Helical" evidence="1">
    <location>
        <begin position="73"/>
        <end position="90"/>
    </location>
</feature>
<feature type="transmembrane region" description="Helical" evidence="1">
    <location>
        <begin position="46"/>
        <end position="66"/>
    </location>
</feature>
<evidence type="ECO:0000313" key="2">
    <source>
        <dbReference type="EMBL" id="MFB9777492.1"/>
    </source>
</evidence>
<protein>
    <submittedName>
        <fullName evidence="2">MptD family putative ECF transporter S component</fullName>
    </submittedName>
</protein>
<comment type="caution">
    <text evidence="2">The sequence shown here is derived from an EMBL/GenBank/DDBJ whole genome shotgun (WGS) entry which is preliminary data.</text>
</comment>
<keyword evidence="1" id="KW-1133">Transmembrane helix</keyword>
<dbReference type="EMBL" id="JBHMAU010000117">
    <property type="protein sequence ID" value="MFB9777492.1"/>
    <property type="molecule type" value="Genomic_DNA"/>
</dbReference>
<keyword evidence="1" id="KW-0472">Membrane</keyword>
<keyword evidence="3" id="KW-1185">Reference proteome</keyword>
<dbReference type="InterPro" id="IPR011733">
    <property type="entry name" value="CHP02185_IM"/>
</dbReference>
<evidence type="ECO:0000256" key="1">
    <source>
        <dbReference type="SAM" id="Phobius"/>
    </source>
</evidence>